<comment type="caution">
    <text evidence="3">The sequence shown here is derived from an EMBL/GenBank/DDBJ whole genome shotgun (WGS) entry which is preliminary data.</text>
</comment>
<keyword evidence="2" id="KW-1133">Transmembrane helix</keyword>
<feature type="compositionally biased region" description="Basic and acidic residues" evidence="1">
    <location>
        <begin position="274"/>
        <end position="290"/>
    </location>
</feature>
<proteinExistence type="predicted"/>
<dbReference type="OrthoDB" id="10502159at2759"/>
<feature type="region of interest" description="Disordered" evidence="1">
    <location>
        <begin position="147"/>
        <end position="172"/>
    </location>
</feature>
<feature type="compositionally biased region" description="Polar residues" evidence="1">
    <location>
        <begin position="291"/>
        <end position="309"/>
    </location>
</feature>
<organism evidence="3 4">
    <name type="scientific">Tritrichomonas foetus</name>
    <dbReference type="NCBI Taxonomy" id="1144522"/>
    <lineage>
        <taxon>Eukaryota</taxon>
        <taxon>Metamonada</taxon>
        <taxon>Parabasalia</taxon>
        <taxon>Tritrichomonadida</taxon>
        <taxon>Tritrichomonadidae</taxon>
        <taxon>Tritrichomonas</taxon>
    </lineage>
</organism>
<dbReference type="VEuPathDB" id="TrichDB:TRFO_21901"/>
<evidence type="ECO:0000256" key="2">
    <source>
        <dbReference type="SAM" id="Phobius"/>
    </source>
</evidence>
<accession>A0A1J4KIV7</accession>
<evidence type="ECO:0000256" key="1">
    <source>
        <dbReference type="SAM" id="MobiDB-lite"/>
    </source>
</evidence>
<feature type="transmembrane region" description="Helical" evidence="2">
    <location>
        <begin position="83"/>
        <end position="102"/>
    </location>
</feature>
<keyword evidence="4" id="KW-1185">Reference proteome</keyword>
<gene>
    <name evidence="3" type="ORF">TRFO_21901</name>
</gene>
<name>A0A1J4KIV7_9EUKA</name>
<dbReference type="GeneID" id="94836962"/>
<dbReference type="EMBL" id="MLAK01000644">
    <property type="protein sequence ID" value="OHT09253.1"/>
    <property type="molecule type" value="Genomic_DNA"/>
</dbReference>
<keyword evidence="2" id="KW-0812">Transmembrane</keyword>
<protein>
    <submittedName>
        <fullName evidence="3">Uncharacterized protein</fullName>
    </submittedName>
</protein>
<reference evidence="3" key="1">
    <citation type="submission" date="2016-10" db="EMBL/GenBank/DDBJ databases">
        <authorList>
            <person name="Benchimol M."/>
            <person name="Almeida L.G."/>
            <person name="Vasconcelos A.T."/>
            <person name="Perreira-Neves A."/>
            <person name="Rosa I.A."/>
            <person name="Tasca T."/>
            <person name="Bogo M.R."/>
            <person name="de Souza W."/>
        </authorList>
    </citation>
    <scope>NUCLEOTIDE SEQUENCE [LARGE SCALE GENOMIC DNA]</scope>
    <source>
        <strain evidence="3">K</strain>
    </source>
</reference>
<feature type="compositionally biased region" description="Acidic residues" evidence="1">
    <location>
        <begin position="349"/>
        <end position="367"/>
    </location>
</feature>
<feature type="compositionally biased region" description="Low complexity" evidence="1">
    <location>
        <begin position="258"/>
        <end position="271"/>
    </location>
</feature>
<evidence type="ECO:0000313" key="3">
    <source>
        <dbReference type="EMBL" id="OHT09253.1"/>
    </source>
</evidence>
<evidence type="ECO:0000313" key="4">
    <source>
        <dbReference type="Proteomes" id="UP000179807"/>
    </source>
</evidence>
<feature type="compositionally biased region" description="Acidic residues" evidence="1">
    <location>
        <begin position="151"/>
        <end position="162"/>
    </location>
</feature>
<sequence length="367" mass="42593">MEEDAPVRWEFTDIFKSNDTRIACVIDVLEAFENFPPDTRLNCDDYYSLLSTICDNIPYQFIVFVCECVDPSISSGTLMSHRIAFGNFLLAFPCCILFPQFIQKLLTLFKTADRLRVGVISRSNFISILKETFSSFLQTVTLATKNKVKEEEEEEEEDDDEPRQEQITSIDPRRLPDFSMIHEVQRATTNLDELSVQTLLFVMWQKDPTLLRCKTRIKPENLAIMQQAEREQHYNQNNENEDDENIALPFQPSQQNYQVNNEQPNNYSNNEQNEDQRNKREQNSDRDHSSEQQGNRFPEIDSQSTLNTFDNDDKEKQSDILNEAPPLARRGGYEDDAPPMARRGATDYNSDDADDESDDDNEDENDD</sequence>
<dbReference type="AlphaFoldDB" id="A0A1J4KIV7"/>
<dbReference type="RefSeq" id="XP_068362389.1">
    <property type="nucleotide sequence ID" value="XM_068502258.1"/>
</dbReference>
<keyword evidence="2" id="KW-0472">Membrane</keyword>
<dbReference type="Proteomes" id="UP000179807">
    <property type="component" value="Unassembled WGS sequence"/>
</dbReference>
<feature type="region of interest" description="Disordered" evidence="1">
    <location>
        <begin position="256"/>
        <end position="367"/>
    </location>
</feature>